<dbReference type="InterPro" id="IPR052176">
    <property type="entry name" value="Glycosyl_Hydrlase_43_Enz"/>
</dbReference>
<dbReference type="InterPro" id="IPR008979">
    <property type="entry name" value="Galactose-bd-like_sf"/>
</dbReference>
<proteinExistence type="inferred from homology"/>
<dbReference type="SUPFAM" id="SSF75005">
    <property type="entry name" value="Arabinanase/levansucrase/invertase"/>
    <property type="match status" value="1"/>
</dbReference>
<evidence type="ECO:0000256" key="9">
    <source>
        <dbReference type="SAM" id="SignalP"/>
    </source>
</evidence>
<dbReference type="PANTHER" id="PTHR43772">
    <property type="entry name" value="ENDO-1,4-BETA-XYLANASE"/>
    <property type="match status" value="1"/>
</dbReference>
<evidence type="ECO:0000256" key="5">
    <source>
        <dbReference type="ARBA" id="ARBA00023277"/>
    </source>
</evidence>
<evidence type="ECO:0000259" key="10">
    <source>
        <dbReference type="PROSITE" id="PS51175"/>
    </source>
</evidence>
<feature type="domain" description="CBM6" evidence="10">
    <location>
        <begin position="334"/>
        <end position="460"/>
    </location>
</feature>
<feature type="chain" id="PRO_5020701397" evidence="9">
    <location>
        <begin position="25"/>
        <end position="460"/>
    </location>
</feature>
<evidence type="ECO:0000256" key="6">
    <source>
        <dbReference type="ARBA" id="ARBA00023295"/>
    </source>
</evidence>
<dbReference type="SUPFAM" id="SSF49785">
    <property type="entry name" value="Galactose-binding domain-like"/>
    <property type="match status" value="1"/>
</dbReference>
<comment type="similarity">
    <text evidence="1 8">Belongs to the glycosyl hydrolase 43 family.</text>
</comment>
<dbReference type="Pfam" id="PF04616">
    <property type="entry name" value="Glyco_hydro_43"/>
    <property type="match status" value="1"/>
</dbReference>
<dbReference type="PROSITE" id="PS51175">
    <property type="entry name" value="CBM6"/>
    <property type="match status" value="1"/>
</dbReference>
<dbReference type="InterPro" id="IPR005084">
    <property type="entry name" value="CBM6"/>
</dbReference>
<keyword evidence="5" id="KW-0119">Carbohydrate metabolism</keyword>
<evidence type="ECO:0000313" key="12">
    <source>
        <dbReference type="Proteomes" id="UP000297149"/>
    </source>
</evidence>
<dbReference type="PANTHER" id="PTHR43772:SF2">
    <property type="entry name" value="PUTATIVE (AFU_ORTHOLOGUE AFUA_2G04480)-RELATED"/>
    <property type="match status" value="1"/>
</dbReference>
<dbReference type="GO" id="GO:0004553">
    <property type="term" value="F:hydrolase activity, hydrolyzing O-glycosyl compounds"/>
    <property type="evidence" value="ECO:0007669"/>
    <property type="project" value="InterPro"/>
</dbReference>
<dbReference type="GO" id="GO:0030246">
    <property type="term" value="F:carbohydrate binding"/>
    <property type="evidence" value="ECO:0007669"/>
    <property type="project" value="InterPro"/>
</dbReference>
<dbReference type="InterPro" id="IPR006584">
    <property type="entry name" value="Cellulose-bd_IV"/>
</dbReference>
<dbReference type="SMART" id="SM00606">
    <property type="entry name" value="CBD_IV"/>
    <property type="match status" value="1"/>
</dbReference>
<name>A0A4P7W5L5_9BACT</name>
<dbReference type="AlphaFoldDB" id="A0A4P7W5L5"/>
<evidence type="ECO:0000256" key="2">
    <source>
        <dbReference type="ARBA" id="ARBA00022651"/>
    </source>
</evidence>
<dbReference type="Gene3D" id="2.60.120.260">
    <property type="entry name" value="Galactose-binding domain-like"/>
    <property type="match status" value="1"/>
</dbReference>
<keyword evidence="12" id="KW-1185">Reference proteome</keyword>
<dbReference type="CDD" id="cd18618">
    <property type="entry name" value="GH43_Xsa43E-like"/>
    <property type="match status" value="1"/>
</dbReference>
<dbReference type="GO" id="GO:0045493">
    <property type="term" value="P:xylan catabolic process"/>
    <property type="evidence" value="ECO:0007669"/>
    <property type="project" value="UniProtKB-KW"/>
</dbReference>
<keyword evidence="6 8" id="KW-0326">Glycosidase</keyword>
<feature type="site" description="Important for catalytic activity, responsible for pKa modulation of the active site Glu and correct orientation of both the proton donor and substrate" evidence="7">
    <location>
        <position position="152"/>
    </location>
</feature>
<dbReference type="CDD" id="cd04084">
    <property type="entry name" value="CBM6_xylanase-like"/>
    <property type="match status" value="1"/>
</dbReference>
<protein>
    <submittedName>
        <fullName evidence="11">Carbohydrate-binding protein</fullName>
    </submittedName>
</protein>
<evidence type="ECO:0000256" key="8">
    <source>
        <dbReference type="RuleBase" id="RU361187"/>
    </source>
</evidence>
<keyword evidence="4 8" id="KW-0378">Hydrolase</keyword>
<evidence type="ECO:0000256" key="1">
    <source>
        <dbReference type="ARBA" id="ARBA00009865"/>
    </source>
</evidence>
<dbReference type="Gene3D" id="2.115.10.20">
    <property type="entry name" value="Glycosyl hydrolase domain, family 43"/>
    <property type="match status" value="1"/>
</dbReference>
<feature type="signal peptide" evidence="9">
    <location>
        <begin position="1"/>
        <end position="24"/>
    </location>
</feature>
<reference evidence="12" key="1">
    <citation type="submission" date="2019-02" db="EMBL/GenBank/DDBJ databases">
        <title>Isolation and identification of novel species under the genus Muribaculum.</title>
        <authorList>
            <person name="Miyake S."/>
            <person name="Ding Y."/>
            <person name="Low A."/>
            <person name="Soh M."/>
            <person name="Seedorf H."/>
        </authorList>
    </citation>
    <scope>NUCLEOTIDE SEQUENCE [LARGE SCALE GENOMIC DNA]</scope>
    <source>
        <strain evidence="12">H5</strain>
    </source>
</reference>
<dbReference type="RefSeq" id="WP_136416719.1">
    <property type="nucleotide sequence ID" value="NZ_CP039396.1"/>
</dbReference>
<accession>A0A4P7W5L5</accession>
<keyword evidence="2" id="KW-0858">Xylan degradation</keyword>
<dbReference type="InterPro" id="IPR023296">
    <property type="entry name" value="Glyco_hydro_beta-prop_sf"/>
</dbReference>
<organism evidence="11 12">
    <name type="scientific">Duncaniella dubosii</name>
    <dbReference type="NCBI Taxonomy" id="2518971"/>
    <lineage>
        <taxon>Bacteria</taxon>
        <taxon>Pseudomonadati</taxon>
        <taxon>Bacteroidota</taxon>
        <taxon>Bacteroidia</taxon>
        <taxon>Bacteroidales</taxon>
        <taxon>Muribaculaceae</taxon>
        <taxon>Duncaniella</taxon>
    </lineage>
</organism>
<evidence type="ECO:0000256" key="4">
    <source>
        <dbReference type="ARBA" id="ARBA00022801"/>
    </source>
</evidence>
<keyword evidence="3 9" id="KW-0732">Signal</keyword>
<dbReference type="Pfam" id="PF03422">
    <property type="entry name" value="CBM_6"/>
    <property type="match status" value="1"/>
</dbReference>
<evidence type="ECO:0000313" key="11">
    <source>
        <dbReference type="EMBL" id="QCD43367.1"/>
    </source>
</evidence>
<sequence>MRINNIKIASVLFIASLPPLVANAINPVVQTNFTTDPAPMVHNDTLYVYTGHDEDGADFFWMQEWRVYSTTDMVNWTDHGSPLAIEDFKWADDRAWAPQCIERDGKFYFYVPLHSRLSGAMAIGVAVGDSPLGPFKDAIGRPLVDGSWDYIDPTVFVDDDGQAYLYWGNPEIYYVKLNKDMISFDGDVHKVQQTIDGFGAPGPKERVKDGVYKDFYTEGPWFYKRNGKYYLLYAAGGVPEHIAYSMSDTPVGPWKYMGEIMPLSDTGSFTNHAGVVDYKGKSYFFYHTGKLPHGGGFGRSVAVEEFSYNPDGTFPTIMPTDSGVPAIATFNPYKRNEAETMAWSEGIKVEPNSKTGVYVSDVHDGDYIRLSNVDFGSGGPRTFCASVASALRGGTLEVRLDKKDGELVASLDVPGTGGWEEWRILETPALMEIHGVHDIYLVFKGRKGPKLFNIDYWQFK</sequence>
<evidence type="ECO:0000256" key="3">
    <source>
        <dbReference type="ARBA" id="ARBA00022729"/>
    </source>
</evidence>
<dbReference type="KEGG" id="ddb:E7747_14465"/>
<dbReference type="Proteomes" id="UP000297149">
    <property type="component" value="Chromosome"/>
</dbReference>
<evidence type="ECO:0000256" key="7">
    <source>
        <dbReference type="PIRSR" id="PIRSR606710-2"/>
    </source>
</evidence>
<dbReference type="EMBL" id="CP039396">
    <property type="protein sequence ID" value="QCD43367.1"/>
    <property type="molecule type" value="Genomic_DNA"/>
</dbReference>
<gene>
    <name evidence="11" type="ORF">E7747_14465</name>
</gene>
<keyword evidence="2" id="KW-0624">Polysaccharide degradation</keyword>
<dbReference type="InterPro" id="IPR006710">
    <property type="entry name" value="Glyco_hydro_43"/>
</dbReference>